<dbReference type="Gene3D" id="3.90.25.10">
    <property type="entry name" value="UDP-galactose 4-epimerase, domain 1"/>
    <property type="match status" value="1"/>
</dbReference>
<dbReference type="STRING" id="1056495.Calag_1539"/>
<evidence type="ECO:0000313" key="4">
    <source>
        <dbReference type="Proteomes" id="UP000010469"/>
    </source>
</evidence>
<protein>
    <submittedName>
        <fullName evidence="3">Nucleoside-diphosphate-sugar epimerase</fullName>
    </submittedName>
</protein>
<dbReference type="OrthoDB" id="4907at2157"/>
<sequence length="319" mass="35294">MVNMKILITGGAGFIGSNLADYLVSKGYSVRVVDDLSFGSVDNLKDLIQEKNFEFIKGDLRDPEIANNSVKGIDIVYHLAANPEVRISSQSPSSLYELNVYLTYNILEAMRKNNVKVLAFASSSTVYGEAKKIPTPEDYGPLEPISVYGGAKLASEALISSYSHTFKLNSVSFRLANVIGKRSNHGVIHDFIEKLKKDKTRLEILGDGTQSKSYIHVSDVIEGMHYLLNKNLEKNIIYDVYNIGSDDQVTVMDIAKIIIEKMGLNPKIYLTGGVDGGRGWIGDVKYMLLSIEKAKSIGWRPKLNSYEAVKRAVDEALNS</sequence>
<dbReference type="Proteomes" id="UP000010469">
    <property type="component" value="Chromosome"/>
</dbReference>
<evidence type="ECO:0000256" key="1">
    <source>
        <dbReference type="ARBA" id="ARBA00007637"/>
    </source>
</evidence>
<keyword evidence="4" id="KW-1185">Reference proteome</keyword>
<dbReference type="HOGENOM" id="CLU_007383_1_7_2"/>
<accession>L0ADM8</accession>
<dbReference type="KEGG" id="clg:Calag_1539"/>
<evidence type="ECO:0000313" key="3">
    <source>
        <dbReference type="EMBL" id="AFZ71237.1"/>
    </source>
</evidence>
<dbReference type="FunCoup" id="L0ADM8">
    <property type="interactions" value="14"/>
</dbReference>
<comment type="similarity">
    <text evidence="1">Belongs to the NAD(P)-dependent epimerase/dehydratase family.</text>
</comment>
<dbReference type="eggNOG" id="arCOG01369">
    <property type="taxonomic scope" value="Archaea"/>
</dbReference>
<dbReference type="InterPro" id="IPR036291">
    <property type="entry name" value="NAD(P)-bd_dom_sf"/>
</dbReference>
<dbReference type="Pfam" id="PF01370">
    <property type="entry name" value="Epimerase"/>
    <property type="match status" value="1"/>
</dbReference>
<dbReference type="SUPFAM" id="SSF51735">
    <property type="entry name" value="NAD(P)-binding Rossmann-fold domains"/>
    <property type="match status" value="1"/>
</dbReference>
<dbReference type="CDD" id="cd05234">
    <property type="entry name" value="UDP_G4E_2_SDR_e"/>
    <property type="match status" value="1"/>
</dbReference>
<dbReference type="InterPro" id="IPR001509">
    <property type="entry name" value="Epimerase_deHydtase"/>
</dbReference>
<reference evidence="4" key="1">
    <citation type="submission" date="2012-03" db="EMBL/GenBank/DDBJ databases">
        <title>Complete genome of Caldisphaera lagunensis DSM 15908.</title>
        <authorList>
            <person name="Lucas S."/>
            <person name="Copeland A."/>
            <person name="Lapidus A."/>
            <person name="Glavina del Rio T."/>
            <person name="Dalin E."/>
            <person name="Tice H."/>
            <person name="Bruce D."/>
            <person name="Goodwin L."/>
            <person name="Pitluck S."/>
            <person name="Peters L."/>
            <person name="Mikhailova N."/>
            <person name="Teshima H."/>
            <person name="Kyrpides N."/>
            <person name="Mavromatis K."/>
            <person name="Ivanova N."/>
            <person name="Brettin T."/>
            <person name="Detter J.C."/>
            <person name="Han C."/>
            <person name="Larimer F."/>
            <person name="Land M."/>
            <person name="Hauser L."/>
            <person name="Markowitz V."/>
            <person name="Cheng J.-F."/>
            <person name="Hugenholtz P."/>
            <person name="Woyke T."/>
            <person name="Wu D."/>
            <person name="Spring S."/>
            <person name="Schroeder M."/>
            <person name="Brambilla E."/>
            <person name="Klenk H.-P."/>
            <person name="Eisen J.A."/>
        </authorList>
    </citation>
    <scope>NUCLEOTIDE SEQUENCE [LARGE SCALE GENOMIC DNA]</scope>
    <source>
        <strain evidence="4">DSM 15908 / JCM 11604 / IC-154</strain>
    </source>
</reference>
<feature type="domain" description="NAD-dependent epimerase/dehydratase" evidence="2">
    <location>
        <begin position="6"/>
        <end position="244"/>
    </location>
</feature>
<dbReference type="AlphaFoldDB" id="L0ADM8"/>
<dbReference type="InParanoid" id="L0ADM8"/>
<dbReference type="Gene3D" id="3.40.50.720">
    <property type="entry name" value="NAD(P)-binding Rossmann-like Domain"/>
    <property type="match status" value="1"/>
</dbReference>
<proteinExistence type="inferred from homology"/>
<evidence type="ECO:0000259" key="2">
    <source>
        <dbReference type="Pfam" id="PF01370"/>
    </source>
</evidence>
<name>L0ADM8_CALLD</name>
<dbReference type="EMBL" id="CP003378">
    <property type="protein sequence ID" value="AFZ71237.1"/>
    <property type="molecule type" value="Genomic_DNA"/>
</dbReference>
<organism evidence="3 4">
    <name type="scientific">Caldisphaera lagunensis (strain DSM 15908 / JCM 11604 / ANMR 0165 / IC-154)</name>
    <dbReference type="NCBI Taxonomy" id="1056495"/>
    <lineage>
        <taxon>Archaea</taxon>
        <taxon>Thermoproteota</taxon>
        <taxon>Thermoprotei</taxon>
        <taxon>Acidilobales</taxon>
        <taxon>Caldisphaeraceae</taxon>
        <taxon>Caldisphaera</taxon>
    </lineage>
</organism>
<dbReference type="PANTHER" id="PTHR43000">
    <property type="entry name" value="DTDP-D-GLUCOSE 4,6-DEHYDRATASE-RELATED"/>
    <property type="match status" value="1"/>
</dbReference>
<gene>
    <name evidence="3" type="ordered locus">Calag_1539</name>
</gene>